<evidence type="ECO:0000313" key="1">
    <source>
        <dbReference type="EMBL" id="SMP31886.1"/>
    </source>
</evidence>
<proteinExistence type="predicted"/>
<dbReference type="EMBL" id="FXTY01000008">
    <property type="protein sequence ID" value="SMP31886.1"/>
    <property type="molecule type" value="Genomic_DNA"/>
</dbReference>
<evidence type="ECO:0000313" key="2">
    <source>
        <dbReference type="Proteomes" id="UP001157961"/>
    </source>
</evidence>
<dbReference type="Proteomes" id="UP001157961">
    <property type="component" value="Unassembled WGS sequence"/>
</dbReference>
<name>A0ABY1PDN8_9RHOB</name>
<comment type="caution">
    <text evidence="1">The sequence shown here is derived from an EMBL/GenBank/DDBJ whole genome shotgun (WGS) entry which is preliminary data.</text>
</comment>
<dbReference type="RefSeq" id="WP_283427396.1">
    <property type="nucleotide sequence ID" value="NZ_FXTY01000008.1"/>
</dbReference>
<keyword evidence="2" id="KW-1185">Reference proteome</keyword>
<organism evidence="1 2">
    <name type="scientific">Shimia sagamensis</name>
    <dbReference type="NCBI Taxonomy" id="1566352"/>
    <lineage>
        <taxon>Bacteria</taxon>
        <taxon>Pseudomonadati</taxon>
        <taxon>Pseudomonadota</taxon>
        <taxon>Alphaproteobacteria</taxon>
        <taxon>Rhodobacterales</taxon>
        <taxon>Roseobacteraceae</taxon>
    </lineage>
</organism>
<sequence length="82" mass="8932">MSALDTLASKLAEDTIKAQKELGDERIFMEVSAVLGASSQSLEEAYLMEVRIRMSEEKGRAFLVNKVKTARAAAAAKTETPK</sequence>
<reference evidence="1 2" key="1">
    <citation type="submission" date="2017-05" db="EMBL/GenBank/DDBJ databases">
        <authorList>
            <person name="Varghese N."/>
            <person name="Submissions S."/>
        </authorList>
    </citation>
    <scope>NUCLEOTIDE SEQUENCE [LARGE SCALE GENOMIC DNA]</scope>
    <source>
        <strain evidence="1 2">DSM 29734</strain>
    </source>
</reference>
<accession>A0ABY1PDN8</accession>
<gene>
    <name evidence="1" type="ORF">SAMN06265373_10893</name>
</gene>
<protein>
    <submittedName>
        <fullName evidence="1">Uncharacterized protein</fullName>
    </submittedName>
</protein>